<dbReference type="GO" id="GO:0010181">
    <property type="term" value="F:FMN binding"/>
    <property type="evidence" value="ECO:0007669"/>
    <property type="project" value="TreeGrafter"/>
</dbReference>
<dbReference type="GO" id="GO:0015937">
    <property type="term" value="P:coenzyme A biosynthetic process"/>
    <property type="evidence" value="ECO:0007669"/>
    <property type="project" value="TreeGrafter"/>
</dbReference>
<dbReference type="Gene3D" id="3.40.50.1950">
    <property type="entry name" value="Flavin prenyltransferase-like"/>
    <property type="match status" value="1"/>
</dbReference>
<keyword evidence="4" id="KW-1185">Reference proteome</keyword>
<dbReference type="EMBL" id="PUHW01000697">
    <property type="protein sequence ID" value="KAG0685818.1"/>
    <property type="molecule type" value="Genomic_DNA"/>
</dbReference>
<protein>
    <submittedName>
        <fullName evidence="3">Protein phosphatase 1 negative regulatory subunit</fullName>
    </submittedName>
</protein>
<feature type="non-terminal residue" evidence="3">
    <location>
        <position position="353"/>
    </location>
</feature>
<dbReference type="InterPro" id="IPR003382">
    <property type="entry name" value="Flavoprotein"/>
</dbReference>
<comment type="similarity">
    <text evidence="1">Belongs to the HFCD (homooligomeric flavin containing Cys decarboxylase) superfamily.</text>
</comment>
<accession>A0A9P6WFP6</accession>
<evidence type="ECO:0000313" key="4">
    <source>
        <dbReference type="Proteomes" id="UP000697127"/>
    </source>
</evidence>
<dbReference type="PANTHER" id="PTHR14359:SF17">
    <property type="entry name" value="PHOSPHOPANTOTHENOYLCYSTEINE DECARBOXYLASE SUBUNIT SIS2-RELATED"/>
    <property type="match status" value="1"/>
</dbReference>
<gene>
    <name evidence="3" type="primary">SIS2</name>
    <name evidence="3" type="ORF">C6P40_004724</name>
</gene>
<evidence type="ECO:0000256" key="1">
    <source>
        <dbReference type="ARBA" id="ARBA00038350"/>
    </source>
</evidence>
<feature type="domain" description="Flavoprotein" evidence="2">
    <location>
        <begin position="156"/>
        <end position="335"/>
    </location>
</feature>
<dbReference type="InterPro" id="IPR036551">
    <property type="entry name" value="Flavin_trans-like"/>
</dbReference>
<sequence>MSPNSSSSQFHQRTSSMHAHFFLDDTTKHQSPMATYAPAATPTTPIIRSRSGSIVANTNNPDFNLKPGFDISNISSQLGVIPTHVGDLNKVIIENRSNSNTSSIIQPLSSLNLSNSNNNNVNTNNTNTNNNNTNIPDIMTPSNVSARLQHDDGKLHILFGACGSISIKKTKLIINKLDEIYKDKVSIQLILTKSAENFISKNEFPNNIILWRDEDEWSTWNSRTDPVLHIELRKWADILIIAPLTANSLSKIALGLCDNLLTNVVRAWNSQYPILLAPAMVSFAYTSVITKRHVKVIKENMKWIEILKPTEKVMSSYGEIGMGGMMDWNEVVVMIVEKLGGYPEEEEDDDDDG</sequence>
<dbReference type="AlphaFoldDB" id="A0A9P6WFP6"/>
<dbReference type="Proteomes" id="UP000697127">
    <property type="component" value="Unassembled WGS sequence"/>
</dbReference>
<comment type="caution">
    <text evidence="3">The sequence shown here is derived from an EMBL/GenBank/DDBJ whole genome shotgun (WGS) entry which is preliminary data.</text>
</comment>
<name>A0A9P6WFP6_9ASCO</name>
<dbReference type="PANTHER" id="PTHR14359">
    <property type="entry name" value="HOMO-OLIGOMERIC FLAVIN CONTAINING CYS DECARBOXYLASE FAMILY"/>
    <property type="match status" value="1"/>
</dbReference>
<reference evidence="3" key="1">
    <citation type="submission" date="2020-11" db="EMBL/GenBank/DDBJ databases">
        <title>Kefir isolates.</title>
        <authorList>
            <person name="Marcisauskas S."/>
            <person name="Kim Y."/>
            <person name="Blasche S."/>
        </authorList>
    </citation>
    <scope>NUCLEOTIDE SEQUENCE</scope>
    <source>
        <strain evidence="3">Olga-1</strain>
    </source>
</reference>
<dbReference type="GO" id="GO:0071513">
    <property type="term" value="C:phosphopantothenoylcysteine decarboxylase complex"/>
    <property type="evidence" value="ECO:0007669"/>
    <property type="project" value="TreeGrafter"/>
</dbReference>
<evidence type="ECO:0000259" key="2">
    <source>
        <dbReference type="Pfam" id="PF02441"/>
    </source>
</evidence>
<organism evidence="3 4">
    <name type="scientific">Pichia californica</name>
    <dbReference type="NCBI Taxonomy" id="460514"/>
    <lineage>
        <taxon>Eukaryota</taxon>
        <taxon>Fungi</taxon>
        <taxon>Dikarya</taxon>
        <taxon>Ascomycota</taxon>
        <taxon>Saccharomycotina</taxon>
        <taxon>Pichiomycetes</taxon>
        <taxon>Pichiales</taxon>
        <taxon>Pichiaceae</taxon>
        <taxon>Pichia</taxon>
    </lineage>
</organism>
<evidence type="ECO:0000313" key="3">
    <source>
        <dbReference type="EMBL" id="KAG0685818.1"/>
    </source>
</evidence>
<dbReference type="SUPFAM" id="SSF52507">
    <property type="entry name" value="Homo-oligomeric flavin-containing Cys decarboxylases, HFCD"/>
    <property type="match status" value="1"/>
</dbReference>
<proteinExistence type="inferred from homology"/>
<dbReference type="GO" id="GO:0004633">
    <property type="term" value="F:phosphopantothenoylcysteine decarboxylase activity"/>
    <property type="evidence" value="ECO:0007669"/>
    <property type="project" value="TreeGrafter"/>
</dbReference>
<dbReference type="Pfam" id="PF02441">
    <property type="entry name" value="Flavoprotein"/>
    <property type="match status" value="1"/>
</dbReference>